<dbReference type="REBASE" id="87930">
    <property type="entry name" value="M.Aoc19LORF8870P"/>
</dbReference>
<feature type="coiled-coil region" evidence="8">
    <location>
        <begin position="462"/>
        <end position="496"/>
    </location>
</feature>
<dbReference type="GO" id="GO:0003677">
    <property type="term" value="F:DNA binding"/>
    <property type="evidence" value="ECO:0007669"/>
    <property type="project" value="InterPro"/>
</dbReference>
<sequence length="501" mass="57064">MATIEEKVLWDAANKMIGAIAPVDYMNVTMGLIFLKYVSDKFEVRYQELLKEGKDVSDKDYYEMLHIFLVPEKARWNFIKNYTKADYTDEQGRIFNLGQLLDNAFIEIETENPEFKGILPKVFSKSDIDKRRLGEVVDLFTNQLVFGHSEQDFIGRVYEYFMGKFSSLLGKGGEFFTPRSIVKLLVAILDPKDGKVYDPACGTGGMFVSVGEFVSAHQGNVDAVSVYGQELNPQTWRLAKMNLAVRGVEANLGDSFGDTFHEDKHKNLRAKYVLANPPFNIKDYGQPALVGDPRWKFGTPPEGNANYAWIQHMYSKLAPNGKAGFVLANGSLSTSNKQEYEIRKNMLEAGVVECIITMPTNLFFNVTIPVALWFLKEGKKSKDVLFIDARNMGHMIDRKIRELSQEDIDKLSTTHHNWINKNNYEDVKGFCKVASIEEIREADYTLVPGRYVGVDDSNKMSQEEIQEEIKKTSLELLKLFEESEELEKKVKEMLMKNVSGE</sequence>
<keyword evidence="3" id="KW-0489">Methyltransferase</keyword>
<dbReference type="GO" id="GO:0008170">
    <property type="term" value="F:N-methyltransferase activity"/>
    <property type="evidence" value="ECO:0007669"/>
    <property type="project" value="InterPro"/>
</dbReference>
<dbReference type="EC" id="2.1.1.72" evidence="2"/>
<evidence type="ECO:0000256" key="6">
    <source>
        <dbReference type="ARBA" id="ARBA00022747"/>
    </source>
</evidence>
<protein>
    <recommendedName>
        <fullName evidence="2">site-specific DNA-methyltransferase (adenine-specific)</fullName>
        <ecNumber evidence="2">2.1.1.72</ecNumber>
    </recommendedName>
</protein>
<proteinExistence type="inferred from homology"/>
<evidence type="ECO:0000256" key="3">
    <source>
        <dbReference type="ARBA" id="ARBA00022603"/>
    </source>
</evidence>
<keyword evidence="6" id="KW-0680">Restriction system</keyword>
<dbReference type="InterPro" id="IPR003356">
    <property type="entry name" value="DNA_methylase_A-5"/>
</dbReference>
<keyword evidence="11" id="KW-0255">Endonuclease</keyword>
<comment type="similarity">
    <text evidence="1">Belongs to the N(4)/N(6)-methyltransferase family.</text>
</comment>
<feature type="domain" description="N6 adenine-specific DNA methyltransferase N-terminal" evidence="10">
    <location>
        <begin position="7"/>
        <end position="140"/>
    </location>
</feature>
<dbReference type="GO" id="GO:0004519">
    <property type="term" value="F:endonuclease activity"/>
    <property type="evidence" value="ECO:0007669"/>
    <property type="project" value="UniProtKB-KW"/>
</dbReference>
<dbReference type="InParanoid" id="A0A061AAN4"/>
<dbReference type="PANTHER" id="PTHR42998:SF1">
    <property type="entry name" value="TYPE I RESTRICTION ENZYME HINDI METHYLASE SUBUNIT"/>
    <property type="match status" value="1"/>
</dbReference>
<keyword evidence="8" id="KW-0175">Coiled coil</keyword>
<keyword evidence="4" id="KW-0808">Transferase</keyword>
<evidence type="ECO:0000259" key="10">
    <source>
        <dbReference type="Pfam" id="PF12161"/>
    </source>
</evidence>
<keyword evidence="5" id="KW-0949">S-adenosyl-L-methionine</keyword>
<dbReference type="Pfam" id="PF12161">
    <property type="entry name" value="HsdM_N"/>
    <property type="match status" value="1"/>
</dbReference>
<dbReference type="AlphaFoldDB" id="A0A061AAN4"/>
<keyword evidence="12" id="KW-1185">Reference proteome</keyword>
<dbReference type="OrthoDB" id="9814572at2"/>
<dbReference type="InterPro" id="IPR052916">
    <property type="entry name" value="Type-I_RE_MTase_Subunit"/>
</dbReference>
<keyword evidence="11" id="KW-0540">Nuclease</keyword>
<dbReference type="KEGG" id="aoc:Aocu_08870"/>
<evidence type="ECO:0000313" key="12">
    <source>
        <dbReference type="Proteomes" id="UP000032434"/>
    </source>
</evidence>
<dbReference type="GO" id="GO:0009007">
    <property type="term" value="F:site-specific DNA-methyltransferase (adenine-specific) activity"/>
    <property type="evidence" value="ECO:0007669"/>
    <property type="project" value="UniProtKB-EC"/>
</dbReference>
<evidence type="ECO:0000256" key="2">
    <source>
        <dbReference type="ARBA" id="ARBA00011900"/>
    </source>
</evidence>
<dbReference type="InterPro" id="IPR022749">
    <property type="entry name" value="D12N6_MeTrfase_N"/>
</dbReference>
<evidence type="ECO:0000256" key="8">
    <source>
        <dbReference type="SAM" id="Coils"/>
    </source>
</evidence>
<dbReference type="RefSeq" id="WP_045749431.1">
    <property type="nucleotide sequence ID" value="NZ_FUZK01000001.1"/>
</dbReference>
<keyword evidence="11" id="KW-0378">Hydrolase</keyword>
<evidence type="ECO:0000256" key="1">
    <source>
        <dbReference type="ARBA" id="ARBA00006594"/>
    </source>
</evidence>
<dbReference type="GO" id="GO:0032259">
    <property type="term" value="P:methylation"/>
    <property type="evidence" value="ECO:0007669"/>
    <property type="project" value="UniProtKB-KW"/>
</dbReference>
<evidence type="ECO:0000256" key="5">
    <source>
        <dbReference type="ARBA" id="ARBA00022691"/>
    </source>
</evidence>
<organism evidence="11 12">
    <name type="scientific">Acholeplasma oculi</name>
    <dbReference type="NCBI Taxonomy" id="35623"/>
    <lineage>
        <taxon>Bacteria</taxon>
        <taxon>Bacillati</taxon>
        <taxon>Mycoplasmatota</taxon>
        <taxon>Mollicutes</taxon>
        <taxon>Acholeplasmatales</taxon>
        <taxon>Acholeplasmataceae</taxon>
        <taxon>Acholeplasma</taxon>
    </lineage>
</organism>
<evidence type="ECO:0000256" key="7">
    <source>
        <dbReference type="ARBA" id="ARBA00047942"/>
    </source>
</evidence>
<dbReference type="PATRIC" id="fig|35623.3.peg.886"/>
<dbReference type="STRING" id="35623.Aocu_08870"/>
<dbReference type="Proteomes" id="UP000032434">
    <property type="component" value="Chromosome 1"/>
</dbReference>
<dbReference type="SUPFAM" id="SSF53335">
    <property type="entry name" value="S-adenosyl-L-methionine-dependent methyltransferases"/>
    <property type="match status" value="1"/>
</dbReference>
<dbReference type="Gene3D" id="3.40.50.150">
    <property type="entry name" value="Vaccinia Virus protein VP39"/>
    <property type="match status" value="1"/>
</dbReference>
<dbReference type="Pfam" id="PF02384">
    <property type="entry name" value="N6_Mtase"/>
    <property type="match status" value="1"/>
</dbReference>
<dbReference type="InterPro" id="IPR038333">
    <property type="entry name" value="T1MK-like_N_sf"/>
</dbReference>
<accession>A0A061AAN4</accession>
<comment type="catalytic activity">
    <reaction evidence="7">
        <text>a 2'-deoxyadenosine in DNA + S-adenosyl-L-methionine = an N(6)-methyl-2'-deoxyadenosine in DNA + S-adenosyl-L-homocysteine + H(+)</text>
        <dbReference type="Rhea" id="RHEA:15197"/>
        <dbReference type="Rhea" id="RHEA-COMP:12418"/>
        <dbReference type="Rhea" id="RHEA-COMP:12419"/>
        <dbReference type="ChEBI" id="CHEBI:15378"/>
        <dbReference type="ChEBI" id="CHEBI:57856"/>
        <dbReference type="ChEBI" id="CHEBI:59789"/>
        <dbReference type="ChEBI" id="CHEBI:90615"/>
        <dbReference type="ChEBI" id="CHEBI:90616"/>
        <dbReference type="EC" id="2.1.1.72"/>
    </reaction>
</comment>
<dbReference type="Gene3D" id="1.20.1260.30">
    <property type="match status" value="1"/>
</dbReference>
<evidence type="ECO:0000256" key="4">
    <source>
        <dbReference type="ARBA" id="ARBA00022679"/>
    </source>
</evidence>
<dbReference type="PRINTS" id="PR00507">
    <property type="entry name" value="N12N6MTFRASE"/>
</dbReference>
<evidence type="ECO:0000313" key="11">
    <source>
        <dbReference type="EMBL" id="CDR30960.1"/>
    </source>
</evidence>
<reference evidence="12" key="1">
    <citation type="submission" date="2014-05" db="EMBL/GenBank/DDBJ databases">
        <authorList>
            <person name="Kube M."/>
        </authorList>
    </citation>
    <scope>NUCLEOTIDE SEQUENCE [LARGE SCALE GENOMIC DNA]</scope>
</reference>
<dbReference type="PANTHER" id="PTHR42998">
    <property type="entry name" value="TYPE I RESTRICTION ENZYME HINDVIIP M PROTEIN-RELATED"/>
    <property type="match status" value="1"/>
</dbReference>
<name>A0A061AAN4_9MOLU</name>
<gene>
    <name evidence="11" type="primary">hsdM</name>
    <name evidence="11" type="ORF">Aocu_08870</name>
</gene>
<feature type="domain" description="DNA methylase adenine-specific" evidence="9">
    <location>
        <begin position="150"/>
        <end position="457"/>
    </location>
</feature>
<dbReference type="InterPro" id="IPR029063">
    <property type="entry name" value="SAM-dependent_MTases_sf"/>
</dbReference>
<dbReference type="GO" id="GO:0009307">
    <property type="term" value="P:DNA restriction-modification system"/>
    <property type="evidence" value="ECO:0007669"/>
    <property type="project" value="UniProtKB-KW"/>
</dbReference>
<dbReference type="EMBL" id="LK028559">
    <property type="protein sequence ID" value="CDR30960.1"/>
    <property type="molecule type" value="Genomic_DNA"/>
</dbReference>
<dbReference type="HOGENOM" id="CLU_013049_4_1_14"/>
<evidence type="ECO:0000259" key="9">
    <source>
        <dbReference type="Pfam" id="PF02384"/>
    </source>
</evidence>